<dbReference type="Gene3D" id="1.10.150.130">
    <property type="match status" value="1"/>
</dbReference>
<dbReference type="GO" id="GO:0015074">
    <property type="term" value="P:DNA integration"/>
    <property type="evidence" value="ECO:0007669"/>
    <property type="project" value="UniProtKB-KW"/>
</dbReference>
<dbReference type="Gene3D" id="1.10.443.10">
    <property type="entry name" value="Intergrase catalytic core"/>
    <property type="match status" value="1"/>
</dbReference>
<evidence type="ECO:0000256" key="3">
    <source>
        <dbReference type="ARBA" id="ARBA00023125"/>
    </source>
</evidence>
<reference evidence="5 6" key="1">
    <citation type="submission" date="2017-07" db="EMBL/GenBank/DDBJ databases">
        <title>Complete genome sequence of Actinoalloteichus hoggarensis DSM 45943, type strain of Actinoalloteichus hoggarensis.</title>
        <authorList>
            <person name="Ruckert C."/>
            <person name="Nouioui I."/>
            <person name="Willmese J."/>
            <person name="van Wezel G."/>
            <person name="Klenk H.-P."/>
            <person name="Kalinowski J."/>
            <person name="Zotchev S.B."/>
        </authorList>
    </citation>
    <scope>NUCLEOTIDE SEQUENCE [LARGE SCALE GENOMIC DNA]</scope>
    <source>
        <strain evidence="5 6">DSM 45943</strain>
    </source>
</reference>
<keyword evidence="4" id="KW-0233">DNA recombination</keyword>
<dbReference type="CDD" id="cd01189">
    <property type="entry name" value="INT_ICEBs1_C_like"/>
    <property type="match status" value="1"/>
</dbReference>
<dbReference type="PROSITE" id="PS51898">
    <property type="entry name" value="TYR_RECOMBINASE"/>
    <property type="match status" value="1"/>
</dbReference>
<dbReference type="PANTHER" id="PTHR30629">
    <property type="entry name" value="PROPHAGE INTEGRASE"/>
    <property type="match status" value="1"/>
</dbReference>
<dbReference type="OrthoDB" id="4326943at2"/>
<dbReference type="SUPFAM" id="SSF56349">
    <property type="entry name" value="DNA breaking-rejoining enzymes"/>
    <property type="match status" value="1"/>
</dbReference>
<evidence type="ECO:0000256" key="2">
    <source>
        <dbReference type="ARBA" id="ARBA00022908"/>
    </source>
</evidence>
<dbReference type="Proteomes" id="UP000204221">
    <property type="component" value="Chromosome"/>
</dbReference>
<keyword evidence="2" id="KW-0229">DNA integration</keyword>
<dbReference type="KEGG" id="ahg:AHOG_06420"/>
<dbReference type="InterPro" id="IPR002104">
    <property type="entry name" value="Integrase_catalytic"/>
</dbReference>
<sequence>MPRPPLPLGTHGKIKTYHVGPKRYRARCRYRDVNGRTYEVERYDSTRAKAETRLKEAVRDWVPPLASAEITGNTRLAVVGAAWLAELEADAERGHLSWGTVDTYRSRLNGTVVPALGELRMRESSPQVLDALCRRIRDQSSASSARTVRAVLAGICAYAVRVGALETNPVRDIGKLESRKARHKPSVSRALTAEQVVDLLGKLDADSAAVDADLPDLIRFFLATGERTGEALGAYWSDFDEKAKLITMTGNVIRATGRGKIRNDGKTENSGRPIPLPDWCVRMLVERRATARTLEGPIFPSTTGTVREASNVRNRAWKPFTVRSGYDWVTFRTFRKTVATLLDDAGLTARQIADILGHARPSMTQDVYMGRRSVSRLGADALGGLDGTAREKAG</sequence>
<dbReference type="InterPro" id="IPR053876">
    <property type="entry name" value="Phage_int_M"/>
</dbReference>
<dbReference type="InterPro" id="IPR011010">
    <property type="entry name" value="DNA_brk_join_enz"/>
</dbReference>
<name>A0A221VZJ9_9PSEU</name>
<evidence type="ECO:0000256" key="4">
    <source>
        <dbReference type="ARBA" id="ARBA00023172"/>
    </source>
</evidence>
<dbReference type="PANTHER" id="PTHR30629:SF2">
    <property type="entry name" value="PROPHAGE INTEGRASE INTS-RELATED"/>
    <property type="match status" value="1"/>
</dbReference>
<dbReference type="GO" id="GO:0003677">
    <property type="term" value="F:DNA binding"/>
    <property type="evidence" value="ECO:0007669"/>
    <property type="project" value="UniProtKB-KW"/>
</dbReference>
<dbReference type="AlphaFoldDB" id="A0A221VZJ9"/>
<dbReference type="RefSeq" id="WP_093940538.1">
    <property type="nucleotide sequence ID" value="NZ_CP022521.1"/>
</dbReference>
<dbReference type="EMBL" id="CP022521">
    <property type="protein sequence ID" value="ASO18936.1"/>
    <property type="molecule type" value="Genomic_DNA"/>
</dbReference>
<comment type="similarity">
    <text evidence="1">Belongs to the 'phage' integrase family.</text>
</comment>
<protein>
    <submittedName>
        <fullName evidence="5">Site-specific tyrosine recombinase XerC</fullName>
    </submittedName>
</protein>
<dbReference type="InterPro" id="IPR050808">
    <property type="entry name" value="Phage_Integrase"/>
</dbReference>
<evidence type="ECO:0000313" key="6">
    <source>
        <dbReference type="Proteomes" id="UP000204221"/>
    </source>
</evidence>
<keyword evidence="6" id="KW-1185">Reference proteome</keyword>
<dbReference type="Pfam" id="PF00589">
    <property type="entry name" value="Phage_integrase"/>
    <property type="match status" value="1"/>
</dbReference>
<evidence type="ECO:0000313" key="5">
    <source>
        <dbReference type="EMBL" id="ASO18936.1"/>
    </source>
</evidence>
<dbReference type="GO" id="GO:0006310">
    <property type="term" value="P:DNA recombination"/>
    <property type="evidence" value="ECO:0007669"/>
    <property type="project" value="UniProtKB-KW"/>
</dbReference>
<accession>A0A221VZJ9</accession>
<dbReference type="InterPro" id="IPR010998">
    <property type="entry name" value="Integrase_recombinase_N"/>
</dbReference>
<organism evidence="5 6">
    <name type="scientific">Actinoalloteichus hoggarensis</name>
    <dbReference type="NCBI Taxonomy" id="1470176"/>
    <lineage>
        <taxon>Bacteria</taxon>
        <taxon>Bacillati</taxon>
        <taxon>Actinomycetota</taxon>
        <taxon>Actinomycetes</taxon>
        <taxon>Pseudonocardiales</taxon>
        <taxon>Pseudonocardiaceae</taxon>
        <taxon>Actinoalloteichus</taxon>
    </lineage>
</organism>
<dbReference type="InterPro" id="IPR013762">
    <property type="entry name" value="Integrase-like_cat_sf"/>
</dbReference>
<evidence type="ECO:0000256" key="1">
    <source>
        <dbReference type="ARBA" id="ARBA00008857"/>
    </source>
</evidence>
<gene>
    <name evidence="5" type="ORF">AHOG_06420</name>
</gene>
<dbReference type="Pfam" id="PF22022">
    <property type="entry name" value="Phage_int_M"/>
    <property type="match status" value="1"/>
</dbReference>
<proteinExistence type="inferred from homology"/>
<keyword evidence="3" id="KW-0238">DNA-binding</keyword>